<evidence type="ECO:0000313" key="2">
    <source>
        <dbReference type="Proteomes" id="UP000622860"/>
    </source>
</evidence>
<dbReference type="Proteomes" id="UP000622860">
    <property type="component" value="Unassembled WGS sequence"/>
</dbReference>
<reference evidence="1" key="1">
    <citation type="journal article" date="2014" name="Int. J. Syst. Evol. Microbiol.">
        <title>Complete genome sequence of Corynebacterium casei LMG S-19264T (=DSM 44701T), isolated from a smear-ripened cheese.</title>
        <authorList>
            <consortium name="US DOE Joint Genome Institute (JGI-PGF)"/>
            <person name="Walter F."/>
            <person name="Albersmeier A."/>
            <person name="Kalinowski J."/>
            <person name="Ruckert C."/>
        </authorList>
    </citation>
    <scope>NUCLEOTIDE SEQUENCE</scope>
    <source>
        <strain evidence="1">CGMCC 1.12754</strain>
    </source>
</reference>
<proteinExistence type="predicted"/>
<dbReference type="EMBL" id="BMFR01000009">
    <property type="protein sequence ID" value="GGG77537.1"/>
    <property type="molecule type" value="Genomic_DNA"/>
</dbReference>
<name>A0A917HG61_9BACI</name>
<evidence type="ECO:0000313" key="1">
    <source>
        <dbReference type="EMBL" id="GGG77537.1"/>
    </source>
</evidence>
<dbReference type="AlphaFoldDB" id="A0A917HG61"/>
<keyword evidence="2" id="KW-1185">Reference proteome</keyword>
<reference evidence="1" key="2">
    <citation type="submission" date="2020-09" db="EMBL/GenBank/DDBJ databases">
        <authorList>
            <person name="Sun Q."/>
            <person name="Zhou Y."/>
        </authorList>
    </citation>
    <scope>NUCLEOTIDE SEQUENCE</scope>
    <source>
        <strain evidence="1">CGMCC 1.12754</strain>
    </source>
</reference>
<gene>
    <name evidence="1" type="ORF">GCM10011398_23310</name>
</gene>
<comment type="caution">
    <text evidence="1">The sequence shown here is derived from an EMBL/GenBank/DDBJ whole genome shotgun (WGS) entry which is preliminary data.</text>
</comment>
<protein>
    <submittedName>
        <fullName evidence="1">Uncharacterized protein</fullName>
    </submittedName>
</protein>
<accession>A0A917HG61</accession>
<organism evidence="1 2">
    <name type="scientific">Virgibacillus oceani</name>
    <dbReference type="NCBI Taxonomy" id="1479511"/>
    <lineage>
        <taxon>Bacteria</taxon>
        <taxon>Bacillati</taxon>
        <taxon>Bacillota</taxon>
        <taxon>Bacilli</taxon>
        <taxon>Bacillales</taxon>
        <taxon>Bacillaceae</taxon>
        <taxon>Virgibacillus</taxon>
    </lineage>
</organism>
<sequence length="68" mass="7882">MPVKPKKVTIELPFDANGKDRDCNDISSQKKLKLFLKLLEYQKKTFTDLTVKVTVKSVKEPKFDLLIE</sequence>